<evidence type="ECO:0000256" key="2">
    <source>
        <dbReference type="ARBA" id="ARBA00022801"/>
    </source>
</evidence>
<dbReference type="InterPro" id="IPR029058">
    <property type="entry name" value="AB_hydrolase_fold"/>
</dbReference>
<dbReference type="Pfam" id="PF02230">
    <property type="entry name" value="Abhydrolase_2"/>
    <property type="match status" value="1"/>
</dbReference>
<accession>A0A380A900</accession>
<dbReference type="AlphaFoldDB" id="A0A380A900"/>
<name>A0A380A900_9GAMM</name>
<protein>
    <submittedName>
        <fullName evidence="4">Putative hydrolase</fullName>
    </submittedName>
</protein>
<organism evidence="4 5">
    <name type="scientific">Serratia quinivorans</name>
    <dbReference type="NCBI Taxonomy" id="137545"/>
    <lineage>
        <taxon>Bacteria</taxon>
        <taxon>Pseudomonadati</taxon>
        <taxon>Pseudomonadota</taxon>
        <taxon>Gammaproteobacteria</taxon>
        <taxon>Enterobacterales</taxon>
        <taxon>Yersiniaceae</taxon>
        <taxon>Serratia</taxon>
    </lineage>
</organism>
<evidence type="ECO:0000313" key="5">
    <source>
        <dbReference type="Proteomes" id="UP000255529"/>
    </source>
</evidence>
<dbReference type="SUPFAM" id="SSF53474">
    <property type="entry name" value="alpha/beta-Hydrolases"/>
    <property type="match status" value="1"/>
</dbReference>
<dbReference type="InterPro" id="IPR050565">
    <property type="entry name" value="LYPA1-2/EST-like"/>
</dbReference>
<feature type="domain" description="Phospholipase/carboxylesterase/thioesterase" evidence="3">
    <location>
        <begin position="3"/>
        <end position="207"/>
    </location>
</feature>
<keyword evidence="2 4" id="KW-0378">Hydrolase</keyword>
<dbReference type="InterPro" id="IPR003140">
    <property type="entry name" value="PLipase/COase/thioEstase"/>
</dbReference>
<dbReference type="GO" id="GO:0016787">
    <property type="term" value="F:hydrolase activity"/>
    <property type="evidence" value="ECO:0007669"/>
    <property type="project" value="UniProtKB-KW"/>
</dbReference>
<dbReference type="Proteomes" id="UP000255529">
    <property type="component" value="Unassembled WGS sequence"/>
</dbReference>
<gene>
    <name evidence="4" type="ORF">NCTC11544_03842</name>
</gene>
<proteinExistence type="inferred from homology"/>
<evidence type="ECO:0000313" key="4">
    <source>
        <dbReference type="EMBL" id="SUI76524.1"/>
    </source>
</evidence>
<evidence type="ECO:0000256" key="1">
    <source>
        <dbReference type="ARBA" id="ARBA00006499"/>
    </source>
</evidence>
<dbReference type="Gene3D" id="3.40.50.1820">
    <property type="entry name" value="alpha/beta hydrolase"/>
    <property type="match status" value="1"/>
</dbReference>
<dbReference type="EMBL" id="UGYN01000002">
    <property type="protein sequence ID" value="SUI76524.1"/>
    <property type="molecule type" value="Genomic_DNA"/>
</dbReference>
<dbReference type="PANTHER" id="PTHR10655:SF17">
    <property type="entry name" value="LYSOPHOSPHOLIPASE-LIKE PROTEIN 1"/>
    <property type="match status" value="1"/>
</dbReference>
<dbReference type="RefSeq" id="WP_115184058.1">
    <property type="nucleotide sequence ID" value="NZ_CAMISD010000002.1"/>
</dbReference>
<comment type="similarity">
    <text evidence="1">Belongs to the AB hydrolase superfamily. AB hydrolase 2 family.</text>
</comment>
<dbReference type="NCBIfam" id="NF008525">
    <property type="entry name" value="PRK11460.1"/>
    <property type="match status" value="1"/>
</dbReference>
<reference evidence="4 5" key="1">
    <citation type="submission" date="2018-06" db="EMBL/GenBank/DDBJ databases">
        <authorList>
            <consortium name="Pathogen Informatics"/>
            <person name="Doyle S."/>
        </authorList>
    </citation>
    <scope>NUCLEOTIDE SEQUENCE [LARGE SCALE GENOMIC DNA]</scope>
    <source>
        <strain evidence="4 5">NCTC11544</strain>
    </source>
</reference>
<sequence>MKHEHFVVQSPATPAAQLILLFHGVGDTPVAMGEIGSYFAKDFPQAQVVSIGGPFAFGNGGGRQWFSVQGVTEENRAERIAEVMPKFIETVRYWQQQSGVNDAGTALVGFSQGSIMALEALKVEPRLAGRIVAFSGRFAGLPDKAFGDSVVHLIHGEQDAVIRVQHARAAAERLQAIGVDFTLDVEDDVGHAINQGMMNDALERLHYYVPQRYWDEAMFGKRGDLVAFK</sequence>
<evidence type="ECO:0000259" key="3">
    <source>
        <dbReference type="Pfam" id="PF02230"/>
    </source>
</evidence>
<dbReference type="PANTHER" id="PTHR10655">
    <property type="entry name" value="LYSOPHOSPHOLIPASE-RELATED"/>
    <property type="match status" value="1"/>
</dbReference>